<dbReference type="Gene3D" id="1.25.10.10">
    <property type="entry name" value="Leucine-rich Repeat Variant"/>
    <property type="match status" value="1"/>
</dbReference>
<organism evidence="1 2">
    <name type="scientific">Chitinophaga qingshengii</name>
    <dbReference type="NCBI Taxonomy" id="1569794"/>
    <lineage>
        <taxon>Bacteria</taxon>
        <taxon>Pseudomonadati</taxon>
        <taxon>Bacteroidota</taxon>
        <taxon>Chitinophagia</taxon>
        <taxon>Chitinophagales</taxon>
        <taxon>Chitinophagaceae</taxon>
        <taxon>Chitinophaga</taxon>
    </lineage>
</organism>
<keyword evidence="2" id="KW-1185">Reference proteome</keyword>
<name>A0ABR7TQU4_9BACT</name>
<dbReference type="EMBL" id="JACVFC010000003">
    <property type="protein sequence ID" value="MBC9932851.1"/>
    <property type="molecule type" value="Genomic_DNA"/>
</dbReference>
<dbReference type="InterPro" id="IPR016024">
    <property type="entry name" value="ARM-type_fold"/>
</dbReference>
<gene>
    <name evidence="1" type="ORF">ICL07_20860</name>
</gene>
<evidence type="ECO:0008006" key="3">
    <source>
        <dbReference type="Google" id="ProtNLM"/>
    </source>
</evidence>
<dbReference type="InterPro" id="IPR011989">
    <property type="entry name" value="ARM-like"/>
</dbReference>
<reference evidence="1 2" key="1">
    <citation type="submission" date="2020-09" db="EMBL/GenBank/DDBJ databases">
        <title>Genome sequences of type strains of Chitinophaga qingshengii and Chitinophaga varians.</title>
        <authorList>
            <person name="Kittiwongwattana C."/>
        </authorList>
    </citation>
    <scope>NUCLEOTIDE SEQUENCE [LARGE SCALE GENOMIC DNA]</scope>
    <source>
        <strain evidence="1 2">JCM 30026</strain>
    </source>
</reference>
<dbReference type="SUPFAM" id="SSF48371">
    <property type="entry name" value="ARM repeat"/>
    <property type="match status" value="1"/>
</dbReference>
<dbReference type="Proteomes" id="UP000659124">
    <property type="component" value="Unassembled WGS sequence"/>
</dbReference>
<protein>
    <recommendedName>
        <fullName evidence="3">HEAT repeat domain-containing protein</fullName>
    </recommendedName>
</protein>
<dbReference type="RefSeq" id="WP_188089981.1">
    <property type="nucleotide sequence ID" value="NZ_JACVFC010000003.1"/>
</dbReference>
<evidence type="ECO:0000313" key="1">
    <source>
        <dbReference type="EMBL" id="MBC9932851.1"/>
    </source>
</evidence>
<accession>A0ABR7TQU4</accession>
<sequence>MNLEPHLQTLRLPGDTAAKLQALETIRATGNSSSILHLLPCLQLSFNESVREVICDTIIYLYPKHLVYKTLHKRLKRCDIQPADIDFFEAFFSSDRLAYLLIICALNINGHVREKAVSRLAAWPDAAAVPVLLQRLADPLKPVRQAAEITLLKFLRQDMVDAFVMKLPQLSGRQWQTRNNLGIIRQTICDFLQQHRALIKDHYRTYPDTQRAMVARLLLSYYADAEEHSFFKFDYSPEVREVMIDFREHLRSGDFSAYMTATSPRVRLKALRLVQDNLVSSLRPFIADPEANIRELVRNRLKDQGFDFTAYYLERLKNQRQLPGALSGLAETNARQHAQVVESFLNHSNPIIVKIAFFTLQKLDENATYQFCLEHMDHPVMTIRRAILDFLAPRANDTVLRIAREYYLNSPVDVKRGILHFYSYASGWAVLADIVLCTIDADPGIRSFSLSALRRWQVRVPNQGTTPDAADKERVLAMLRFASTIHEQQRFYPTNPLQGLASYFDC</sequence>
<proteinExistence type="predicted"/>
<comment type="caution">
    <text evidence="1">The sequence shown here is derived from an EMBL/GenBank/DDBJ whole genome shotgun (WGS) entry which is preliminary data.</text>
</comment>
<evidence type="ECO:0000313" key="2">
    <source>
        <dbReference type="Proteomes" id="UP000659124"/>
    </source>
</evidence>